<organism evidence="1 2">
    <name type="scientific">Staphylococcus phage vB_SepS_SEP9</name>
    <dbReference type="NCBI Taxonomy" id="1434319"/>
    <lineage>
        <taxon>Viruses</taxon>
        <taxon>Duplodnaviria</taxon>
        <taxon>Heunggongvirae</taxon>
        <taxon>Uroviricota</taxon>
        <taxon>Caudoviricetes</taxon>
        <taxon>Sextaecvirus</taxon>
        <taxon>Sextaecvirus SEP9</taxon>
    </lineage>
</organism>
<sequence length="103" mass="12363">MNLPQWEMRDVLQFAKTEMKQGETESTQVVVNNYQIQEEDGRTYYEIYESVVNINEETTEDEFFESVIKNEMLVKEYKTLKGLINNLKKQYTQQFNYNILTTI</sequence>
<evidence type="ECO:0000313" key="2">
    <source>
        <dbReference type="Proteomes" id="UP000019366"/>
    </source>
</evidence>
<protein>
    <submittedName>
        <fullName evidence="1">Uncharacterized protein</fullName>
    </submittedName>
</protein>
<dbReference type="KEGG" id="vg:18504343"/>
<proteinExistence type="predicted"/>
<dbReference type="RefSeq" id="YP_009007773.1">
    <property type="nucleotide sequence ID" value="NC_023582.1"/>
</dbReference>
<gene>
    <name evidence="1" type="ORF">SEP9_103</name>
</gene>
<reference evidence="1 2" key="1">
    <citation type="journal article" date="2014" name="Res. Microbiol.">
        <title>Characterization of Staphylococcus epidermidis phage vB_SepS_SEP9 - A unique member of the Siphoviridae family.</title>
        <authorList>
            <person name="Melo L.D."/>
            <person name="Sillankorva S."/>
            <person name="Ackermann H.W."/>
            <person name="Kropinski A.M."/>
            <person name="Azeredo J."/>
            <person name="Cerca N."/>
        </authorList>
    </citation>
    <scope>NUCLEOTIDE SEQUENCE [LARGE SCALE GENOMIC DNA]</scope>
</reference>
<dbReference type="GeneID" id="18504343"/>
<accession>W5RV28</accession>
<evidence type="ECO:0000313" key="1">
    <source>
        <dbReference type="EMBL" id="AHG24026.1"/>
    </source>
</evidence>
<dbReference type="EMBL" id="KF929199">
    <property type="protein sequence ID" value="AHG24026.1"/>
    <property type="molecule type" value="Genomic_DNA"/>
</dbReference>
<name>W5RV28_9CAUD</name>
<dbReference type="Proteomes" id="UP000019366">
    <property type="component" value="Segment"/>
</dbReference>
<keyword evidence="2" id="KW-1185">Reference proteome</keyword>